<dbReference type="EMBL" id="KN397924">
    <property type="protein sequence ID" value="KHG12583.1"/>
    <property type="molecule type" value="Genomic_DNA"/>
</dbReference>
<evidence type="ECO:0000313" key="1">
    <source>
        <dbReference type="EMBL" id="KHG12583.1"/>
    </source>
</evidence>
<gene>
    <name evidence="1" type="ORF">F383_06156</name>
</gene>
<sequence>MVEPMVPTSTPIQFLFKLSLMDPYVPISPDSPECVAEKPSLSDRTCIKYPSKPMSKSPILIT</sequence>
<dbReference type="AlphaFoldDB" id="A0A0B0NDE3"/>
<protein>
    <submittedName>
        <fullName evidence="1">Uncharacterized protein</fullName>
    </submittedName>
</protein>
<name>A0A0B0NDE3_GOSAR</name>
<evidence type="ECO:0000313" key="2">
    <source>
        <dbReference type="Proteomes" id="UP000032142"/>
    </source>
</evidence>
<accession>A0A0B0NDE3</accession>
<proteinExistence type="predicted"/>
<reference evidence="2" key="1">
    <citation type="submission" date="2014-09" db="EMBL/GenBank/DDBJ databases">
        <authorList>
            <person name="Mudge J."/>
            <person name="Ramaraj T."/>
            <person name="Lindquist I.E."/>
            <person name="Bharti A.K."/>
            <person name="Sundararajan A."/>
            <person name="Cameron C.T."/>
            <person name="Woodward J.E."/>
            <person name="May G.D."/>
            <person name="Brubaker C."/>
            <person name="Broadhvest J."/>
            <person name="Wilkins T.A."/>
        </authorList>
    </citation>
    <scope>NUCLEOTIDE SEQUENCE</scope>
    <source>
        <strain evidence="2">cv. AKA8401</strain>
    </source>
</reference>
<organism evidence="1 2">
    <name type="scientific">Gossypium arboreum</name>
    <name type="common">Tree cotton</name>
    <name type="synonym">Gossypium nanking</name>
    <dbReference type="NCBI Taxonomy" id="29729"/>
    <lineage>
        <taxon>Eukaryota</taxon>
        <taxon>Viridiplantae</taxon>
        <taxon>Streptophyta</taxon>
        <taxon>Embryophyta</taxon>
        <taxon>Tracheophyta</taxon>
        <taxon>Spermatophyta</taxon>
        <taxon>Magnoliopsida</taxon>
        <taxon>eudicotyledons</taxon>
        <taxon>Gunneridae</taxon>
        <taxon>Pentapetalae</taxon>
        <taxon>rosids</taxon>
        <taxon>malvids</taxon>
        <taxon>Malvales</taxon>
        <taxon>Malvaceae</taxon>
        <taxon>Malvoideae</taxon>
        <taxon>Gossypium</taxon>
    </lineage>
</organism>
<keyword evidence="2" id="KW-1185">Reference proteome</keyword>
<dbReference type="Proteomes" id="UP000032142">
    <property type="component" value="Unassembled WGS sequence"/>
</dbReference>